<dbReference type="AlphaFoldDB" id="A0A6G4XMP4"/>
<evidence type="ECO:0000313" key="4">
    <source>
        <dbReference type="EMBL" id="NGO78846.1"/>
    </source>
</evidence>
<dbReference type="InterPro" id="IPR005561">
    <property type="entry name" value="ANTAR"/>
</dbReference>
<dbReference type="EMBL" id="JAAKZW010000120">
    <property type="protein sequence ID" value="NGO78846.1"/>
    <property type="molecule type" value="Genomic_DNA"/>
</dbReference>
<reference evidence="4 5" key="1">
    <citation type="submission" date="2020-02" db="EMBL/GenBank/DDBJ databases">
        <title>Whole-genome analyses of novel actinobacteria.</title>
        <authorList>
            <person name="Sahin N."/>
            <person name="Tokatli A."/>
        </authorList>
    </citation>
    <scope>NUCLEOTIDE SEQUENCE [LARGE SCALE GENOMIC DNA]</scope>
    <source>
        <strain evidence="4 5">YC504</strain>
    </source>
</reference>
<gene>
    <name evidence="4" type="ORF">G6045_24775</name>
</gene>
<dbReference type="Gene3D" id="1.10.10.10">
    <property type="entry name" value="Winged helix-like DNA-binding domain superfamily/Winged helix DNA-binding domain"/>
    <property type="match status" value="1"/>
</dbReference>
<sequence>MPELSREEQLATAFVDLADTLVQDFDVIGFLHTLADHCVELLDVAAAGVLLATPTGQLVDAAASDERTRTLELASIEWDEGPCRDCFRFQKPVPDVQLATTTAEMRWPRFAPRAVKFGFTSVVAAPLRLHDQVIGALNLFRDQPGPLNAAQLRLAQALADTATIGVLQQRAVSEQMTVTAQLQAALDSRVIIEQAKGYLANRRNTDVEEAFTVMRGYARSHQTRLTEIARQVLQGTADASLLERRDR</sequence>
<evidence type="ECO:0000259" key="3">
    <source>
        <dbReference type="PROSITE" id="PS50921"/>
    </source>
</evidence>
<dbReference type="InterPro" id="IPR012074">
    <property type="entry name" value="GAF_ANTAR"/>
</dbReference>
<keyword evidence="1" id="KW-0805">Transcription regulation</keyword>
<dbReference type="Pfam" id="PF13185">
    <property type="entry name" value="GAF_2"/>
    <property type="match status" value="1"/>
</dbReference>
<dbReference type="InterPro" id="IPR003018">
    <property type="entry name" value="GAF"/>
</dbReference>
<dbReference type="SUPFAM" id="SSF55781">
    <property type="entry name" value="GAF domain-like"/>
    <property type="match status" value="1"/>
</dbReference>
<dbReference type="Gene3D" id="3.30.450.40">
    <property type="match status" value="1"/>
</dbReference>
<proteinExistence type="predicted"/>
<dbReference type="SMART" id="SM00065">
    <property type="entry name" value="GAF"/>
    <property type="match status" value="1"/>
</dbReference>
<dbReference type="SMART" id="SM01012">
    <property type="entry name" value="ANTAR"/>
    <property type="match status" value="1"/>
</dbReference>
<evidence type="ECO:0000256" key="2">
    <source>
        <dbReference type="ARBA" id="ARBA00023163"/>
    </source>
</evidence>
<dbReference type="Proteomes" id="UP000481109">
    <property type="component" value="Unassembled WGS sequence"/>
</dbReference>
<accession>A0A6G4XMP4</accession>
<protein>
    <submittedName>
        <fullName evidence="4">GAF and ANTAR domain-containing protein</fullName>
    </submittedName>
</protein>
<dbReference type="InterPro" id="IPR036388">
    <property type="entry name" value="WH-like_DNA-bd_sf"/>
</dbReference>
<dbReference type="PROSITE" id="PS50921">
    <property type="entry name" value="ANTAR"/>
    <property type="match status" value="1"/>
</dbReference>
<dbReference type="RefSeq" id="WP_165334294.1">
    <property type="nucleotide sequence ID" value="NZ_JAAKZW010000120.1"/>
</dbReference>
<evidence type="ECO:0000256" key="1">
    <source>
        <dbReference type="ARBA" id="ARBA00023015"/>
    </source>
</evidence>
<keyword evidence="5" id="KW-1185">Reference proteome</keyword>
<keyword evidence="2" id="KW-0804">Transcription</keyword>
<dbReference type="InterPro" id="IPR029016">
    <property type="entry name" value="GAF-like_dom_sf"/>
</dbReference>
<evidence type="ECO:0000313" key="5">
    <source>
        <dbReference type="Proteomes" id="UP000481109"/>
    </source>
</evidence>
<dbReference type="PIRSF" id="PIRSF036625">
    <property type="entry name" value="GAF_ANTAR"/>
    <property type="match status" value="1"/>
</dbReference>
<comment type="caution">
    <text evidence="4">The sequence shown here is derived from an EMBL/GenBank/DDBJ whole genome shotgun (WGS) entry which is preliminary data.</text>
</comment>
<feature type="domain" description="ANTAR" evidence="3">
    <location>
        <begin position="172"/>
        <end position="233"/>
    </location>
</feature>
<organism evidence="4 5">
    <name type="scientific">Streptomyces mesophilus</name>
    <dbReference type="NCBI Taxonomy" id="1775132"/>
    <lineage>
        <taxon>Bacteria</taxon>
        <taxon>Bacillati</taxon>
        <taxon>Actinomycetota</taxon>
        <taxon>Actinomycetes</taxon>
        <taxon>Kitasatosporales</taxon>
        <taxon>Streptomycetaceae</taxon>
        <taxon>Streptomyces</taxon>
    </lineage>
</organism>
<dbReference type="GO" id="GO:0003723">
    <property type="term" value="F:RNA binding"/>
    <property type="evidence" value="ECO:0007669"/>
    <property type="project" value="InterPro"/>
</dbReference>
<dbReference type="Pfam" id="PF03861">
    <property type="entry name" value="ANTAR"/>
    <property type="match status" value="1"/>
</dbReference>
<name>A0A6G4XMP4_9ACTN</name>